<dbReference type="EMBL" id="BK032565">
    <property type="protein sequence ID" value="DAF48214.1"/>
    <property type="molecule type" value="Genomic_DNA"/>
</dbReference>
<evidence type="ECO:0000313" key="2">
    <source>
        <dbReference type="EMBL" id="DAF48214.1"/>
    </source>
</evidence>
<organism evidence="2">
    <name type="scientific">Siphoviridae sp. ctJLl6</name>
    <dbReference type="NCBI Taxonomy" id="2827836"/>
    <lineage>
        <taxon>Viruses</taxon>
        <taxon>Duplodnaviria</taxon>
        <taxon>Heunggongvirae</taxon>
        <taxon>Uroviricota</taxon>
        <taxon>Caudoviricetes</taxon>
    </lineage>
</organism>
<feature type="coiled-coil region" evidence="1">
    <location>
        <begin position="536"/>
        <end position="563"/>
    </location>
</feature>
<feature type="coiled-coil region" evidence="1">
    <location>
        <begin position="298"/>
        <end position="332"/>
    </location>
</feature>
<proteinExistence type="predicted"/>
<accession>A0A8S5SBA3</accession>
<protein>
    <submittedName>
        <fullName evidence="2">Hydrogenase/urease nickel incorporation protein</fullName>
    </submittedName>
</protein>
<sequence length="1028" mass="117030">MSKIYNFNLTHTPSIPTFVLCNRGKEKLGCVNIVSDFQPNFSLKSADEFSLTVNKYSDMNICNLWDKIKDLKLIYIPEYQEYYEISVSINESDSTIKTITGTALCESELSNIYLNDIEINTESDILREDYVEPTIIFNKEKPENSLLNRILSKAPHYHIKHVDESIAKLQRSFSIDGETIYDFLTSTLAEEINCLVMFDSSDRGIMVYDLEQSCIGCGYRGEFEKVCPKCGSTNIYNGYGEDTGIFISRDNLSQEMTLSCQKDEIKNCFKVETGDDLMTSTVAACNPSGTPYFYYFSKDFIENMSDRLKESLERYNNLYDSKIDEYQKIMQNVYEYIDKIAYETSEKMPKQETVDTTAKDEVKKLTAENIGYVAVEDIKKASATTVNSIVLSVAKMLIFRGYATTITVSEYNKETHIWKGRFQVKSRIDDEDIATSDSDVVLTIGDDYIKFVEQKIKKSLSSEDNTSSVLDADLTLDELKVELKKYCLNRLSSFADAYQSCIDILIQLGLSEDTSEYYQSFYLVWYEKLLAIQDEIIVVEEKIKEYNSVLDNLEKQRDEINILLDIRKFMGDEIWTEYRSHVREKLYTNDNYISEGLKNSEMFEKAKELIDVVIKDLKKSSTFQYTLSGTISNLLSLEEFKPLHDYFRLGNWVRILIDDTIYKLRISSFSPSFDDFSQMTIEFENDLRKLGTTKSMSKLIGQTKKLSRKYPKTEKASQKGNIGYEIIKNWESNGIDAKKVNISNSENGSVVYNGNGILGRQYDELLEEYSNTQFRIIGDTIVYTNDNWRTTKPLISNISLDTYGVSADIITEGSTIIKAKITNTSIDNGNAEFRLYSNGRCDAKDMHISGGDININGKFIVSETGDVTGDFSNVSVTFSGQHDSKDLIISGDSFSDIMLKLNVWLSSLEDAAFKGVKNDTSTTENGFVLDARVGKVLKDEIDKKVNGSSFIVEFTTGNSSNVDLTYSTPESVTRDNSSILSVLIQDDSLGWIDAFQSQKLISYYPGHYRIVSDSAYNKKAKTILYKYQ</sequence>
<reference evidence="2" key="1">
    <citation type="journal article" date="2021" name="Proc. Natl. Acad. Sci. U.S.A.">
        <title>A Catalog of Tens of Thousands of Viruses from Human Metagenomes Reveals Hidden Associations with Chronic Diseases.</title>
        <authorList>
            <person name="Tisza M.J."/>
            <person name="Buck C.B."/>
        </authorList>
    </citation>
    <scope>NUCLEOTIDE SEQUENCE</scope>
    <source>
        <strain evidence="2">CtJLl6</strain>
    </source>
</reference>
<keyword evidence="1" id="KW-0175">Coiled coil</keyword>
<name>A0A8S5SBA3_9CAUD</name>
<evidence type="ECO:0000256" key="1">
    <source>
        <dbReference type="SAM" id="Coils"/>
    </source>
</evidence>